<gene>
    <name evidence="1" type="ORF">IE53DRAFT_360054</name>
</gene>
<organism evidence="1 2">
    <name type="scientific">Violaceomyces palustris</name>
    <dbReference type="NCBI Taxonomy" id="1673888"/>
    <lineage>
        <taxon>Eukaryota</taxon>
        <taxon>Fungi</taxon>
        <taxon>Dikarya</taxon>
        <taxon>Basidiomycota</taxon>
        <taxon>Ustilaginomycotina</taxon>
        <taxon>Ustilaginomycetes</taxon>
        <taxon>Violaceomycetales</taxon>
        <taxon>Violaceomycetaceae</taxon>
        <taxon>Violaceomyces</taxon>
    </lineage>
</organism>
<dbReference type="EMBL" id="KZ819729">
    <property type="protein sequence ID" value="PWN53349.1"/>
    <property type="molecule type" value="Genomic_DNA"/>
</dbReference>
<keyword evidence="2" id="KW-1185">Reference proteome</keyword>
<evidence type="ECO:0000313" key="2">
    <source>
        <dbReference type="Proteomes" id="UP000245626"/>
    </source>
</evidence>
<dbReference type="Proteomes" id="UP000245626">
    <property type="component" value="Unassembled WGS sequence"/>
</dbReference>
<proteinExistence type="predicted"/>
<name>A0ACD0P5X1_9BASI</name>
<accession>A0ACD0P5X1</accession>
<sequence length="1276" mass="138014">MERPRVPSRSRSGSTTFADQSRGAGDAETSLSIQLWYPGGRSGLSKAPLLREVPQVKQKLSKRSSMQGRFDPTSSVTSDRSLSFKSATPSWLREKPSKARMGTPLGTNPTSGSWRKATLLFRESGVLSIYGEDRALLHSILCFELMASDVRVADESLFGRPNVLGIFSRPSSFLFSPNPQSNVSVSGFQRGQSLAQGSAIKEEPIFICFPTRNRLLQWKSLLKTFSQPEVYGERSSAATGGTHRCYRQIDMTIFDAKCFAQRATQSDPPPRRDSHGMQAAGGTDRAEERGRASLDFEESMARAEADLEAKRNKEALLQRKDPSAEGEQQEARQEGRLSRSSSAMDSNSEDNHSMTGGSWNDHPTGPISGISGAQRAAAGANPGSISASASAGSASLGQMLEREETESVISAGFDRYCLVVLNGEVVARTQPGQPSTLGTFSVEKFRLTDLPQIRSLTIEVMYTAGSAGSSSKASGISSTVGSQKYYLLGVVEMPVETLRRGEDVEGRFPIWSSFLPGGSRGVGDGETRGSMTTFGKDMVGELKMSIKMREEAILPLTCYSEIERHLNASASADLLLGLAKGLNEDTLVTHLVDVFASSGTITERIASLADHESSTWGERLEPELLFRGNTLLSRSIDKFQRMLGTTWLDSCVGPTVRKVCDEDFEGAAVPAIHGSDLAADSATTSRGVHLSGMASQATSAPEVNESAEALRKLSEELWVNIYAHRHQCPTDLRRILFDIRRKVNAKYGKEKSSNPGIQGVGAFVFLRLFCAALNAPQLYGLLPSQPHRRSQRRLLQLSKVLLALANKKATFDKDKDPEMALLDDFLAIYGSAFDDYITVISAEPLEAVPLRPSSLGDEEDQDLQDAVERRIQRLTPLHKESIPTFPYMLDRPLALASLVSFIVRAAEATEYGAVEGSDLSVAEESQEDDALSDQSLGSRGRSDIDRYVNHFIDLCCDLEDQAGFVIERAGFDPRPLMVRDVFKGASSLGESMVFSGVTSDLSAGLGEGRGAAPPLPRRAQLPRARSATVSGPRDFNLEDRQRLNLTQGMNTGGAEQDPRFKREHQRAPITLRRDDSGDSTDEDSLKEAYRSFKANPELSSSDSMPALPRQVSSMHRSSSSLGGAARAADRRHSIDQTRSIGSGSRRLPGGGPNLDKGSITSSSSIRTRDRSLSYAAPRSHVSAGGMSNTDFGPPTFGSANSAAAGAAIAADGIRPSASSTLVPRPGTVGIDAIGSDSDGRSSSTNVTVTRTDWLARDGFAPSTKIPLKKKKKWWNL</sequence>
<evidence type="ECO:0000313" key="1">
    <source>
        <dbReference type="EMBL" id="PWN53349.1"/>
    </source>
</evidence>
<protein>
    <submittedName>
        <fullName evidence="1">Uncharacterized protein</fullName>
    </submittedName>
</protein>
<reference evidence="1 2" key="1">
    <citation type="journal article" date="2018" name="Mol. Biol. Evol.">
        <title>Broad Genomic Sampling Reveals a Smut Pathogenic Ancestry of the Fungal Clade Ustilaginomycotina.</title>
        <authorList>
            <person name="Kijpornyongpan T."/>
            <person name="Mondo S.J."/>
            <person name="Barry K."/>
            <person name="Sandor L."/>
            <person name="Lee J."/>
            <person name="Lipzen A."/>
            <person name="Pangilinan J."/>
            <person name="LaButti K."/>
            <person name="Hainaut M."/>
            <person name="Henrissat B."/>
            <person name="Grigoriev I.V."/>
            <person name="Spatafora J.W."/>
            <person name="Aime M.C."/>
        </authorList>
    </citation>
    <scope>NUCLEOTIDE SEQUENCE [LARGE SCALE GENOMIC DNA]</scope>
    <source>
        <strain evidence="1 2">SA 807</strain>
    </source>
</reference>